<evidence type="ECO:0000313" key="1">
    <source>
        <dbReference type="EMBL" id="RCS56554.1"/>
    </source>
</evidence>
<sequence>MTGLFHTSAGFVSSRPGNIKSTPTATVLLIGLQDFPEREAMVLRSMLRLIAAPLERQVLLVEPAEAEILLIATDTPVSDLGALDSGVKGSPASSVRIIHRASQTSADQLTQANPDWTAWPHLLGTQGAQEALLPRPIRVQALQTILHAIIHGLELPRLAPLTLTPSEAVSVQGPAQLTNTRAAAMLGIFLRPNGFRVRISDGPTQLWLNSTRGSVASSQVQHQLLPWLLSPVSDRFQVDDWPPDQVITDNLKHRIRLSWLRWHAAYFGVKAGWVDSRLQFQPLRLRRKPNFQQLAHGQDHRELADLLYTQRIPLSVLQRQSDLTEQRIAPFLNACFLCGYLDFSADRSSSTASRKR</sequence>
<reference evidence="1 2" key="1">
    <citation type="journal article" date="2018" name="Int. J. Syst. Evol. Microbiol.">
        <title>Parvibium lacunae gen. nov., sp. nov., a new member of the family Alcaligenaceae isolated from a freshwater pond.</title>
        <authorList>
            <person name="Chen W.M."/>
            <person name="Xie P.B."/>
            <person name="Hsu M.Y."/>
            <person name="Sheu S.Y."/>
        </authorList>
    </citation>
    <scope>NUCLEOTIDE SEQUENCE [LARGE SCALE GENOMIC DNA]</scope>
    <source>
        <strain evidence="1 2">KMB9</strain>
    </source>
</reference>
<accession>A0A368KZK4</accession>
<dbReference type="Proteomes" id="UP000252357">
    <property type="component" value="Unassembled WGS sequence"/>
</dbReference>
<keyword evidence="2" id="KW-1185">Reference proteome</keyword>
<comment type="caution">
    <text evidence="1">The sequence shown here is derived from an EMBL/GenBank/DDBJ whole genome shotgun (WGS) entry which is preliminary data.</text>
</comment>
<dbReference type="EMBL" id="QPGB01000006">
    <property type="protein sequence ID" value="RCS56554.1"/>
    <property type="molecule type" value="Genomic_DNA"/>
</dbReference>
<dbReference type="AlphaFoldDB" id="A0A368KZK4"/>
<evidence type="ECO:0000313" key="2">
    <source>
        <dbReference type="Proteomes" id="UP000252357"/>
    </source>
</evidence>
<proteinExistence type="predicted"/>
<gene>
    <name evidence="1" type="ORF">DU000_11345</name>
</gene>
<protein>
    <submittedName>
        <fullName evidence="1">Uncharacterized protein</fullName>
    </submittedName>
</protein>
<organism evidence="1 2">
    <name type="scientific">Parvibium lacunae</name>
    <dbReference type="NCBI Taxonomy" id="1888893"/>
    <lineage>
        <taxon>Bacteria</taxon>
        <taxon>Pseudomonadati</taxon>
        <taxon>Pseudomonadota</taxon>
        <taxon>Betaproteobacteria</taxon>
        <taxon>Burkholderiales</taxon>
        <taxon>Alcaligenaceae</taxon>
        <taxon>Parvibium</taxon>
    </lineage>
</organism>
<name>A0A368KZK4_9BURK</name>